<keyword evidence="4" id="KW-0032">Aminotransferase</keyword>
<dbReference type="InterPro" id="IPR015421">
    <property type="entry name" value="PyrdxlP-dep_Trfase_major"/>
</dbReference>
<dbReference type="Gene3D" id="3.90.1150.10">
    <property type="entry name" value="Aspartate Aminotransferase, domain 1"/>
    <property type="match status" value="1"/>
</dbReference>
<reference evidence="4" key="1">
    <citation type="journal article" date="2021" name="PeerJ">
        <title>Extensive microbial diversity within the chicken gut microbiome revealed by metagenomics and culture.</title>
        <authorList>
            <person name="Gilroy R."/>
            <person name="Ravi A."/>
            <person name="Getino M."/>
            <person name="Pursley I."/>
            <person name="Horton D.L."/>
            <person name="Alikhan N.F."/>
            <person name="Baker D."/>
            <person name="Gharbi K."/>
            <person name="Hall N."/>
            <person name="Watson M."/>
            <person name="Adriaenssens E.M."/>
            <person name="Foster-Nyarko E."/>
            <person name="Jarju S."/>
            <person name="Secka A."/>
            <person name="Antonio M."/>
            <person name="Oren A."/>
            <person name="Chaudhuri R.R."/>
            <person name="La Ragione R."/>
            <person name="Hildebrand F."/>
            <person name="Pallen M.J."/>
        </authorList>
    </citation>
    <scope>NUCLEOTIDE SEQUENCE</scope>
    <source>
        <strain evidence="4">1068</strain>
    </source>
</reference>
<dbReference type="GO" id="GO:0030170">
    <property type="term" value="F:pyridoxal phosphate binding"/>
    <property type="evidence" value="ECO:0007669"/>
    <property type="project" value="InterPro"/>
</dbReference>
<dbReference type="GO" id="GO:0008483">
    <property type="term" value="F:transaminase activity"/>
    <property type="evidence" value="ECO:0007669"/>
    <property type="project" value="UniProtKB-KW"/>
</dbReference>
<keyword evidence="2" id="KW-0663">Pyridoxal phosphate</keyword>
<comment type="caution">
    <text evidence="4">The sequence shown here is derived from an EMBL/GenBank/DDBJ whole genome shotgun (WGS) entry which is preliminary data.</text>
</comment>
<evidence type="ECO:0000256" key="2">
    <source>
        <dbReference type="ARBA" id="ARBA00022898"/>
    </source>
</evidence>
<gene>
    <name evidence="4" type="ORF">H9809_08660</name>
</gene>
<dbReference type="SUPFAM" id="SSF53383">
    <property type="entry name" value="PLP-dependent transferases"/>
    <property type="match status" value="1"/>
</dbReference>
<comment type="cofactor">
    <cofactor evidence="1">
        <name>pyridoxal 5'-phosphate</name>
        <dbReference type="ChEBI" id="CHEBI:597326"/>
    </cofactor>
</comment>
<evidence type="ECO:0000313" key="4">
    <source>
        <dbReference type="EMBL" id="HIZ65950.1"/>
    </source>
</evidence>
<dbReference type="InterPro" id="IPR015422">
    <property type="entry name" value="PyrdxlP-dep_Trfase_small"/>
</dbReference>
<sequence length="368" mass="41846">MKEKHIHGGDVYRRPGILDFSANCNPFGTPSGVIKAGAEAMGKICCYPDVEYQGLRQALAEEEEVPGNWIICGNGAADLIFSLVLARKPKKALLAAPSFAEYSQALKALGCEIQYHYLKEEEGFRPGEDFIEAVTEETQLVFFCNPNNPTGTASSKEYVYRLAQQCRRKQVFLAVDECFNDFLEKPEDYSMKSYLDQFPGMLLLKAFTKKYAMAGIRLGYGLCSNQEILEEMRAVMQPWSVSLVAQEAGIAALREKEYVRTTLSKIRGERNFLMENMRKLGYFLFDSQANYIFFKGPSGLEKFCLDRNISIRDCSNYEGLGRGYYRVAVRTREENQKLLQVLQEGAEKYREEREKNYGKGNYDTGNHV</sequence>
<dbReference type="InterPro" id="IPR015424">
    <property type="entry name" value="PyrdxlP-dep_Trfase"/>
</dbReference>
<organism evidence="4 5">
    <name type="scientific">Candidatus Blautia pullicola</name>
    <dbReference type="NCBI Taxonomy" id="2838498"/>
    <lineage>
        <taxon>Bacteria</taxon>
        <taxon>Bacillati</taxon>
        <taxon>Bacillota</taxon>
        <taxon>Clostridia</taxon>
        <taxon>Lachnospirales</taxon>
        <taxon>Lachnospiraceae</taxon>
        <taxon>Blautia</taxon>
    </lineage>
</organism>
<reference evidence="4" key="2">
    <citation type="submission" date="2021-04" db="EMBL/GenBank/DDBJ databases">
        <authorList>
            <person name="Gilroy R."/>
        </authorList>
    </citation>
    <scope>NUCLEOTIDE SEQUENCE</scope>
    <source>
        <strain evidence="4">1068</strain>
    </source>
</reference>
<dbReference type="Pfam" id="PF00155">
    <property type="entry name" value="Aminotran_1_2"/>
    <property type="match status" value="1"/>
</dbReference>
<dbReference type="Gene3D" id="3.40.640.10">
    <property type="entry name" value="Type I PLP-dependent aspartate aminotransferase-like (Major domain)"/>
    <property type="match status" value="1"/>
</dbReference>
<feature type="domain" description="Aminotransferase class I/classII large" evidence="3">
    <location>
        <begin position="17"/>
        <end position="342"/>
    </location>
</feature>
<evidence type="ECO:0000313" key="5">
    <source>
        <dbReference type="Proteomes" id="UP000824056"/>
    </source>
</evidence>
<evidence type="ECO:0000256" key="1">
    <source>
        <dbReference type="ARBA" id="ARBA00001933"/>
    </source>
</evidence>
<dbReference type="CDD" id="cd00609">
    <property type="entry name" value="AAT_like"/>
    <property type="match status" value="1"/>
</dbReference>
<accession>A0A9D2FT03</accession>
<proteinExistence type="predicted"/>
<dbReference type="Proteomes" id="UP000824056">
    <property type="component" value="Unassembled WGS sequence"/>
</dbReference>
<dbReference type="PANTHER" id="PTHR42885:SF1">
    <property type="entry name" value="THREONINE-PHOSPHATE DECARBOXYLASE"/>
    <property type="match status" value="1"/>
</dbReference>
<name>A0A9D2FT03_9FIRM</name>
<keyword evidence="4" id="KW-0808">Transferase</keyword>
<dbReference type="InterPro" id="IPR004839">
    <property type="entry name" value="Aminotransferase_I/II_large"/>
</dbReference>
<evidence type="ECO:0000259" key="3">
    <source>
        <dbReference type="Pfam" id="PF00155"/>
    </source>
</evidence>
<dbReference type="AlphaFoldDB" id="A0A9D2FT03"/>
<dbReference type="EMBL" id="DXBG01000198">
    <property type="protein sequence ID" value="HIZ65950.1"/>
    <property type="molecule type" value="Genomic_DNA"/>
</dbReference>
<protein>
    <submittedName>
        <fullName evidence="4">Aminotransferase class I/II-fold pyridoxal phosphate-dependent enzyme</fullName>
    </submittedName>
</protein>
<dbReference type="PANTHER" id="PTHR42885">
    <property type="entry name" value="HISTIDINOL-PHOSPHATE AMINOTRANSFERASE-RELATED"/>
    <property type="match status" value="1"/>
</dbReference>